<organism evidence="2 3">
    <name type="scientific">Chungangia koreensis</name>
    <dbReference type="NCBI Taxonomy" id="752657"/>
    <lineage>
        <taxon>Bacteria</taxon>
        <taxon>Bacillati</taxon>
        <taxon>Bacillota</taxon>
        <taxon>Bacilli</taxon>
        <taxon>Lactobacillales</taxon>
        <taxon>Chungangia</taxon>
    </lineage>
</organism>
<reference evidence="3" key="1">
    <citation type="journal article" date="2019" name="Int. J. Syst. Evol. Microbiol.">
        <title>The Global Catalogue of Microorganisms (GCM) 10K type strain sequencing project: providing services to taxonomists for standard genome sequencing and annotation.</title>
        <authorList>
            <consortium name="The Broad Institute Genomics Platform"/>
            <consortium name="The Broad Institute Genome Sequencing Center for Infectious Disease"/>
            <person name="Wu L."/>
            <person name="Ma J."/>
        </authorList>
    </citation>
    <scope>NUCLEOTIDE SEQUENCE [LARGE SCALE GENOMIC DNA]</scope>
    <source>
        <strain evidence="3">CCUG 59778</strain>
    </source>
</reference>
<dbReference type="RefSeq" id="WP_378156358.1">
    <property type="nucleotide sequence ID" value="NZ_JBHSEC010000020.1"/>
</dbReference>
<name>A0ABV8X686_9LACT</name>
<proteinExistence type="predicted"/>
<keyword evidence="3" id="KW-1185">Reference proteome</keyword>
<dbReference type="Proteomes" id="UP001595817">
    <property type="component" value="Unassembled WGS sequence"/>
</dbReference>
<evidence type="ECO:0000256" key="1">
    <source>
        <dbReference type="SAM" id="MobiDB-lite"/>
    </source>
</evidence>
<gene>
    <name evidence="2" type="ORF">ACFOZY_13410</name>
</gene>
<sequence>MADPKVIQTFNRQANSYEKRRRKLQHAEERSRLLKQPLEKSLKYL</sequence>
<dbReference type="EMBL" id="JBHSEC010000020">
    <property type="protein sequence ID" value="MFC4411421.1"/>
    <property type="molecule type" value="Genomic_DNA"/>
</dbReference>
<evidence type="ECO:0000313" key="3">
    <source>
        <dbReference type="Proteomes" id="UP001595817"/>
    </source>
</evidence>
<protein>
    <submittedName>
        <fullName evidence="2">Uncharacterized protein</fullName>
    </submittedName>
</protein>
<comment type="caution">
    <text evidence="2">The sequence shown here is derived from an EMBL/GenBank/DDBJ whole genome shotgun (WGS) entry which is preliminary data.</text>
</comment>
<evidence type="ECO:0000313" key="2">
    <source>
        <dbReference type="EMBL" id="MFC4411421.1"/>
    </source>
</evidence>
<feature type="region of interest" description="Disordered" evidence="1">
    <location>
        <begin position="1"/>
        <end position="32"/>
    </location>
</feature>
<accession>A0ABV8X686</accession>